<evidence type="ECO:0000313" key="3">
    <source>
        <dbReference type="Proteomes" id="UP000662939"/>
    </source>
</evidence>
<dbReference type="PANTHER" id="PTHR48079:SF6">
    <property type="entry name" value="NAD(P)-BINDING DOMAIN-CONTAINING PROTEIN-RELATED"/>
    <property type="match status" value="1"/>
</dbReference>
<dbReference type="InterPro" id="IPR001509">
    <property type="entry name" value="Epimerase_deHydtase"/>
</dbReference>
<dbReference type="AlphaFoldDB" id="A0A895XSR2"/>
<dbReference type="KEGG" id="nav:JQS30_05465"/>
<dbReference type="RefSeq" id="WP_213172368.1">
    <property type="nucleotide sequence ID" value="NZ_CP070496.1"/>
</dbReference>
<dbReference type="PANTHER" id="PTHR48079">
    <property type="entry name" value="PROTEIN YEEZ"/>
    <property type="match status" value="1"/>
</dbReference>
<evidence type="ECO:0000313" key="2">
    <source>
        <dbReference type="EMBL" id="QSB06359.1"/>
    </source>
</evidence>
<feature type="domain" description="NAD-dependent epimerase/dehydratase" evidence="1">
    <location>
        <begin position="4"/>
        <end position="210"/>
    </location>
</feature>
<dbReference type="GO" id="GO:0004029">
    <property type="term" value="F:aldehyde dehydrogenase (NAD+) activity"/>
    <property type="evidence" value="ECO:0007669"/>
    <property type="project" value="TreeGrafter"/>
</dbReference>
<dbReference type="EMBL" id="CP070496">
    <property type="protein sequence ID" value="QSB06359.1"/>
    <property type="molecule type" value="Genomic_DNA"/>
</dbReference>
<keyword evidence="3" id="KW-1185">Reference proteome</keyword>
<dbReference type="InterPro" id="IPR051783">
    <property type="entry name" value="NAD(P)-dependent_oxidoreduct"/>
</dbReference>
<dbReference type="Pfam" id="PF01370">
    <property type="entry name" value="Epimerase"/>
    <property type="match status" value="1"/>
</dbReference>
<evidence type="ECO:0000259" key="1">
    <source>
        <dbReference type="Pfam" id="PF01370"/>
    </source>
</evidence>
<dbReference type="SUPFAM" id="SSF51735">
    <property type="entry name" value="NAD(P)-binding Rossmann-fold domains"/>
    <property type="match status" value="1"/>
</dbReference>
<dbReference type="GO" id="GO:0005737">
    <property type="term" value="C:cytoplasm"/>
    <property type="evidence" value="ECO:0007669"/>
    <property type="project" value="TreeGrafter"/>
</dbReference>
<gene>
    <name evidence="2" type="ORF">JQS30_05465</name>
</gene>
<protein>
    <submittedName>
        <fullName evidence="2">NAD-dependent epimerase/dehydratase family protein</fullName>
    </submittedName>
</protein>
<dbReference type="Proteomes" id="UP000662939">
    <property type="component" value="Chromosome"/>
</dbReference>
<name>A0A895XSR2_9ACTN</name>
<accession>A0A895XSR2</accession>
<sequence length="328" mass="35755">MKLLILGGTVFLSKEIGRQAIERGHEVTVAARGESGEPPPGAQFIRIDRTDPSTLEPLRGREFDAVVDVARIPAHVAETLEVLGDNVGHYTLVSSISVYADHSEPGKSAQTAETLEPIEADFAEPPGDAQTYGRSKVTVENLVRDKYGDRAFIPRPGLIIGPHDDADRFGYWPWRIAQGGEILAPSADALVQWIDVRDLASWIIGAAERKYKGTYDAICEPIAWSDFLSQIAKAVGTDPEFVYTNSEFLLEQGVNPWAGEESLGMWVPDSMAGMTGYDGKPARDAALHIRPLSETVAGWQETNTEADLQAKLSPEKESAVIAAWKART</sequence>
<dbReference type="InterPro" id="IPR036291">
    <property type="entry name" value="NAD(P)-bd_dom_sf"/>
</dbReference>
<dbReference type="Gene3D" id="3.40.50.720">
    <property type="entry name" value="NAD(P)-binding Rossmann-like Domain"/>
    <property type="match status" value="1"/>
</dbReference>
<proteinExistence type="predicted"/>
<reference evidence="2" key="1">
    <citation type="submission" date="2021-02" db="EMBL/GenBank/DDBJ databases">
        <title>Natronoglycomyces albus gen. nov., sp. nov, a haloalkaliphilic actinobacterium from a soda solonchak soil.</title>
        <authorList>
            <person name="Sorokin D.Y."/>
            <person name="Khijniak T.V."/>
            <person name="Zakharycheva A.P."/>
            <person name="Boueva O.V."/>
            <person name="Ariskina E.V."/>
            <person name="Hahnke R.L."/>
            <person name="Bunk B."/>
            <person name="Sproer C."/>
            <person name="Schumann P."/>
            <person name="Evtushenko L.I."/>
            <person name="Kublanov I.V."/>
        </authorList>
    </citation>
    <scope>NUCLEOTIDE SEQUENCE</scope>
    <source>
        <strain evidence="2">DSM 106290</strain>
    </source>
</reference>
<organism evidence="2 3">
    <name type="scientific">Natronoglycomyces albus</name>
    <dbReference type="NCBI Taxonomy" id="2811108"/>
    <lineage>
        <taxon>Bacteria</taxon>
        <taxon>Bacillati</taxon>
        <taxon>Actinomycetota</taxon>
        <taxon>Actinomycetes</taxon>
        <taxon>Glycomycetales</taxon>
        <taxon>Glycomycetaceae</taxon>
        <taxon>Natronoglycomyces</taxon>
    </lineage>
</organism>